<accession>M1MWC5</accession>
<proteinExistence type="predicted"/>
<dbReference type="STRING" id="1121362.A605_05090"/>
<dbReference type="Proteomes" id="UP000011723">
    <property type="component" value="Chromosome"/>
</dbReference>
<evidence type="ECO:0000313" key="1">
    <source>
        <dbReference type="EMBL" id="AGF72024.1"/>
    </source>
</evidence>
<dbReference type="EMBL" id="CP003697">
    <property type="protein sequence ID" value="AGF72024.1"/>
    <property type="molecule type" value="Genomic_DNA"/>
</dbReference>
<gene>
    <name evidence="1" type="ORF">A605_05090</name>
</gene>
<keyword evidence="2" id="KW-1185">Reference proteome</keyword>
<dbReference type="KEGG" id="chn:A605_05090"/>
<protein>
    <submittedName>
        <fullName evidence="1">Uncharacterized protein</fullName>
    </submittedName>
</protein>
<organism evidence="1 2">
    <name type="scientific">Corynebacterium halotolerans YIM 70093 = DSM 44683</name>
    <dbReference type="NCBI Taxonomy" id="1121362"/>
    <lineage>
        <taxon>Bacteria</taxon>
        <taxon>Bacillati</taxon>
        <taxon>Actinomycetota</taxon>
        <taxon>Actinomycetes</taxon>
        <taxon>Mycobacteriales</taxon>
        <taxon>Corynebacteriaceae</taxon>
        <taxon>Corynebacterium</taxon>
    </lineage>
</organism>
<evidence type="ECO:0000313" key="2">
    <source>
        <dbReference type="Proteomes" id="UP000011723"/>
    </source>
</evidence>
<reference evidence="1 2" key="1">
    <citation type="journal article" date="2012" name="Stand. Genomic Sci.">
        <title>Genome sequence of the halotolerant bacterium Corynebacterium halotolerans type strain YIM 70093(T) (= DSM 44683(T)).</title>
        <authorList>
            <person name="Ruckert C."/>
            <person name="Albersmeier A."/>
            <person name="Al-Dilaimi A."/>
            <person name="Niehaus K."/>
            <person name="Szczepanowski R."/>
            <person name="Kalinowski J."/>
        </authorList>
    </citation>
    <scope>NUCLEOTIDE SEQUENCE [LARGE SCALE GENOMIC DNA]</scope>
    <source>
        <strain evidence="1">YIM 70093</strain>
    </source>
</reference>
<dbReference type="HOGENOM" id="CLU_1208127_0_0_11"/>
<dbReference type="eggNOG" id="ENOG5031QCT">
    <property type="taxonomic scope" value="Bacteria"/>
</dbReference>
<sequence>MMSDSDELAKLTSQATNVDRLLQELLVRRRSVSAGDLPNIDYEIDRARTRAKMISERAGAITVRQLEEELQQARAEAAPDGPRMDMGKLVRALDRALGWRRDESCYIEDGTRKLPRLRVVAAWDDGSFIHFVIHVLAGAQEGFLGYCYEDGPSRWSWRVTDVEAQEVNVLSDQWFYGENLVLKIEGAAEEEILWQYPVPDKPLPVNTEELRSMDLGPSAWISSHHFPAV</sequence>
<dbReference type="AlphaFoldDB" id="M1MWC5"/>
<name>M1MWC5_9CORY</name>